<organism evidence="2">
    <name type="scientific">Brassica cretica</name>
    <name type="common">Mustard</name>
    <dbReference type="NCBI Taxonomy" id="69181"/>
    <lineage>
        <taxon>Eukaryota</taxon>
        <taxon>Viridiplantae</taxon>
        <taxon>Streptophyta</taxon>
        <taxon>Embryophyta</taxon>
        <taxon>Tracheophyta</taxon>
        <taxon>Spermatophyta</taxon>
        <taxon>Magnoliopsida</taxon>
        <taxon>eudicotyledons</taxon>
        <taxon>Gunneridae</taxon>
        <taxon>Pentapetalae</taxon>
        <taxon>rosids</taxon>
        <taxon>malvids</taxon>
        <taxon>Brassicales</taxon>
        <taxon>Brassicaceae</taxon>
        <taxon>Brassiceae</taxon>
        <taxon>Brassica</taxon>
    </lineage>
</organism>
<dbReference type="EMBL" id="QGKY02000089">
    <property type="protein sequence ID" value="KAF2616152.1"/>
    <property type="molecule type" value="Genomic_DNA"/>
</dbReference>
<gene>
    <name evidence="2" type="ORF">F2Q70_00011550</name>
</gene>
<feature type="compositionally biased region" description="Polar residues" evidence="1">
    <location>
        <begin position="63"/>
        <end position="75"/>
    </location>
</feature>
<sequence length="218" mass="23736">MPYRQPPHSLLRLGNARTRKDSLSLLKDESFFLRISERSLSRISEQGPSSKKQERRRLRGAIGTSSLSASGTSPQEGMGEEKGSVKIQRGLERPPTSKDGNTCLWASHSNAQASSSGIIKAPSSVISKTPLGLGLLQGNRSSPGLRVWLRPERNPRKQDYWSDDLPRGSQLRIINSSIEFLQTPGSTPASGSLVGDALGPRWEALRLRSQGPPPSSTK</sequence>
<dbReference type="AlphaFoldDB" id="A0A8S9MAW5"/>
<protein>
    <submittedName>
        <fullName evidence="2">Uncharacterized protein</fullName>
    </submittedName>
</protein>
<accession>A0A8S9MAW5</accession>
<proteinExistence type="predicted"/>
<evidence type="ECO:0000313" key="2">
    <source>
        <dbReference type="EMBL" id="KAF2616152.1"/>
    </source>
</evidence>
<reference evidence="2" key="1">
    <citation type="submission" date="2019-12" db="EMBL/GenBank/DDBJ databases">
        <title>Genome sequencing and annotation of Brassica cretica.</title>
        <authorList>
            <person name="Studholme D.J."/>
            <person name="Sarris P.F."/>
        </authorList>
    </citation>
    <scope>NUCLEOTIDE SEQUENCE</scope>
    <source>
        <strain evidence="2">PFS-102/07</strain>
        <tissue evidence="2">Leaf</tissue>
    </source>
</reference>
<feature type="region of interest" description="Disordered" evidence="1">
    <location>
        <begin position="42"/>
        <end position="104"/>
    </location>
</feature>
<feature type="compositionally biased region" description="Basic and acidic residues" evidence="1">
    <location>
        <begin position="79"/>
        <end position="96"/>
    </location>
</feature>
<name>A0A8S9MAW5_BRACR</name>
<evidence type="ECO:0000256" key="1">
    <source>
        <dbReference type="SAM" id="MobiDB-lite"/>
    </source>
</evidence>
<comment type="caution">
    <text evidence="2">The sequence shown here is derived from an EMBL/GenBank/DDBJ whole genome shotgun (WGS) entry which is preliminary data.</text>
</comment>